<keyword evidence="2" id="KW-1185">Reference proteome</keyword>
<dbReference type="Proteomes" id="UP000184267">
    <property type="component" value="Unassembled WGS sequence"/>
</dbReference>
<organism evidence="1 2">
    <name type="scientific">Trametes pubescens</name>
    <name type="common">White-rot fungus</name>
    <dbReference type="NCBI Taxonomy" id="154538"/>
    <lineage>
        <taxon>Eukaryota</taxon>
        <taxon>Fungi</taxon>
        <taxon>Dikarya</taxon>
        <taxon>Basidiomycota</taxon>
        <taxon>Agaricomycotina</taxon>
        <taxon>Agaricomycetes</taxon>
        <taxon>Polyporales</taxon>
        <taxon>Polyporaceae</taxon>
        <taxon>Trametes</taxon>
    </lineage>
</organism>
<accession>A0A1M2W3X5</accession>
<protein>
    <submittedName>
        <fullName evidence="1">Uncharacterized protein</fullName>
    </submittedName>
</protein>
<evidence type="ECO:0000313" key="1">
    <source>
        <dbReference type="EMBL" id="OJT14567.1"/>
    </source>
</evidence>
<dbReference type="EMBL" id="MNAD01000277">
    <property type="protein sequence ID" value="OJT14567.1"/>
    <property type="molecule type" value="Genomic_DNA"/>
</dbReference>
<dbReference type="AlphaFoldDB" id="A0A1M2W3X5"/>
<evidence type="ECO:0000313" key="2">
    <source>
        <dbReference type="Proteomes" id="UP000184267"/>
    </source>
</evidence>
<proteinExistence type="predicted"/>
<gene>
    <name evidence="1" type="ORF">TRAPUB_8900</name>
</gene>
<name>A0A1M2W3X5_TRAPU</name>
<sequence length="120" mass="13638">MNKSRTVQHVQSRIDIVHDTGLVLGGLVQCHVLLEGGYNIHNDHRDATEEGHTFAQRGCKWRLTFSKQPVCLPAIPEARSWDTRKSWPVRATQLDGKSIRKNPPGRLALKMLIWSNYPEA</sequence>
<comment type="caution">
    <text evidence="1">The sequence shown here is derived from an EMBL/GenBank/DDBJ whole genome shotgun (WGS) entry which is preliminary data.</text>
</comment>
<reference evidence="1 2" key="1">
    <citation type="submission" date="2016-10" db="EMBL/GenBank/DDBJ databases">
        <title>Genome sequence of the basidiomycete white-rot fungus Trametes pubescens.</title>
        <authorList>
            <person name="Makela M.R."/>
            <person name="Granchi Z."/>
            <person name="Peng M."/>
            <person name="De Vries R.P."/>
            <person name="Grigoriev I."/>
            <person name="Riley R."/>
            <person name="Hilden K."/>
        </authorList>
    </citation>
    <scope>NUCLEOTIDE SEQUENCE [LARGE SCALE GENOMIC DNA]</scope>
    <source>
        <strain evidence="1 2">FBCC735</strain>
    </source>
</reference>